<dbReference type="PATRIC" id="fig|1095748.3.peg.141"/>
<accession>I2NX32</accession>
<evidence type="ECO:0000313" key="1">
    <source>
        <dbReference type="EMBL" id="EIG30393.1"/>
    </source>
</evidence>
<name>I2NX32_NEISI</name>
<comment type="caution">
    <text evidence="1">The sequence shown here is derived from an EMBL/GenBank/DDBJ whole genome shotgun (WGS) entry which is preliminary data.</text>
</comment>
<protein>
    <submittedName>
        <fullName evidence="1">Uncharacterized protein</fullName>
    </submittedName>
</protein>
<gene>
    <name evidence="1" type="ORF">HMPREF1051_1311</name>
</gene>
<sequence length="37" mass="4478">MSTISAFLKIIPIETFFAFYVEKRRNLNYINTFYQVV</sequence>
<proteinExistence type="predicted"/>
<dbReference type="EMBL" id="AJMT01000007">
    <property type="protein sequence ID" value="EIG30393.1"/>
    <property type="molecule type" value="Genomic_DNA"/>
</dbReference>
<dbReference type="Proteomes" id="UP000004473">
    <property type="component" value="Unassembled WGS sequence"/>
</dbReference>
<organism evidence="1 2">
    <name type="scientific">Neisseria sicca VK64</name>
    <dbReference type="NCBI Taxonomy" id="1095748"/>
    <lineage>
        <taxon>Bacteria</taxon>
        <taxon>Pseudomonadati</taxon>
        <taxon>Pseudomonadota</taxon>
        <taxon>Betaproteobacteria</taxon>
        <taxon>Neisseriales</taxon>
        <taxon>Neisseriaceae</taxon>
        <taxon>Neisseria</taxon>
    </lineage>
</organism>
<reference evidence="1 2" key="1">
    <citation type="submission" date="2012-04" db="EMBL/GenBank/DDBJ databases">
        <authorList>
            <person name="Harkins D.M."/>
            <person name="Madupu R."/>
            <person name="Durkin A.S."/>
            <person name="Torralba M."/>
            <person name="Methe B."/>
            <person name="Sutton G.G."/>
            <person name="Nelson K.E."/>
        </authorList>
    </citation>
    <scope>NUCLEOTIDE SEQUENCE [LARGE SCALE GENOMIC DNA]</scope>
    <source>
        <strain evidence="1 2">VK64</strain>
    </source>
</reference>
<dbReference type="AlphaFoldDB" id="I2NX32"/>
<evidence type="ECO:0000313" key="2">
    <source>
        <dbReference type="Proteomes" id="UP000004473"/>
    </source>
</evidence>